<dbReference type="InterPro" id="IPR024353">
    <property type="entry name" value="DUF3871"/>
</dbReference>
<dbReference type="Proteomes" id="UP000199656">
    <property type="component" value="Unassembled WGS sequence"/>
</dbReference>
<dbReference type="RefSeq" id="WP_089765076.1">
    <property type="nucleotide sequence ID" value="NZ_BKAT01000052.1"/>
</dbReference>
<protein>
    <recommendedName>
        <fullName evidence="3">DUF3871 family protein</fullName>
    </recommendedName>
</protein>
<reference evidence="2" key="1">
    <citation type="submission" date="2016-10" db="EMBL/GenBank/DDBJ databases">
        <authorList>
            <person name="Varghese N."/>
            <person name="Submissions S."/>
        </authorList>
    </citation>
    <scope>NUCLEOTIDE SEQUENCE [LARGE SCALE GENOMIC DNA]</scope>
    <source>
        <strain evidence="2">DSM 23920</strain>
    </source>
</reference>
<organism evidence="1 2">
    <name type="scientific">Chitinophaga terrae</name>
    <name type="common">ex Kim and Jung 2007</name>
    <dbReference type="NCBI Taxonomy" id="408074"/>
    <lineage>
        <taxon>Bacteria</taxon>
        <taxon>Pseudomonadati</taxon>
        <taxon>Bacteroidota</taxon>
        <taxon>Chitinophagia</taxon>
        <taxon>Chitinophagales</taxon>
        <taxon>Chitinophagaceae</taxon>
        <taxon>Chitinophaga</taxon>
    </lineage>
</organism>
<accession>A0A1H4G5I6</accession>
<dbReference type="EMBL" id="FNRL01000032">
    <property type="protein sequence ID" value="SEB03962.1"/>
    <property type="molecule type" value="Genomic_DNA"/>
</dbReference>
<sequence>MSHTELLAIHPNRTYLDFEDVSTAKPFLQANTDEFTFQEIRKDHTIPCFAKDNEPLISHCDFINATTDIITDLFKGETILSPNIRLSHPIKGRIPEAKDKAAKELLEHEKTLYYERMAFIIEVPTISAVIAGNRLNLTIGGVKAYSLDNLYNKKGADEHFKVFIGFQNKVCTNLCVSTDGFKADLKVRNMQELQNAIYCLLQQHDSGRQIAQLKSLANYHLTENQFVQLIGRCKLYNYLPAKVKADIYPLLFGDTQISAICRDYYKDESFCRSDDGSINLWRLYNLFTGANKSSYIDTFLDRSLNAYQFTEQIKFALDNQHHSWFLN</sequence>
<dbReference type="AlphaFoldDB" id="A0A1H4G5I6"/>
<keyword evidence="2" id="KW-1185">Reference proteome</keyword>
<evidence type="ECO:0000313" key="2">
    <source>
        <dbReference type="Proteomes" id="UP000199656"/>
    </source>
</evidence>
<evidence type="ECO:0008006" key="3">
    <source>
        <dbReference type="Google" id="ProtNLM"/>
    </source>
</evidence>
<name>A0A1H4G5I6_9BACT</name>
<gene>
    <name evidence="1" type="ORF">SAMN05660909_04897</name>
</gene>
<proteinExistence type="predicted"/>
<dbReference type="OrthoDB" id="995338at2"/>
<evidence type="ECO:0000313" key="1">
    <source>
        <dbReference type="EMBL" id="SEB03962.1"/>
    </source>
</evidence>
<dbReference type="Pfam" id="PF12987">
    <property type="entry name" value="DUF3871"/>
    <property type="match status" value="1"/>
</dbReference>
<dbReference type="STRING" id="408074.SAMN05660909_04897"/>